<reference evidence="2 3" key="1">
    <citation type="journal article" date="2014" name="BMC Genomics">
        <title>Comparative genomics of the major fungal agents of human and animal Sporotrichosis: Sporothrix schenckii and Sporothrix brasiliensis.</title>
        <authorList>
            <person name="Teixeira M.M."/>
            <person name="de Almeida L.G."/>
            <person name="Kubitschek-Barreira P."/>
            <person name="Alves F.L."/>
            <person name="Kioshima E.S."/>
            <person name="Abadio A.K."/>
            <person name="Fernandes L."/>
            <person name="Derengowski L.S."/>
            <person name="Ferreira K.S."/>
            <person name="Souza R.C."/>
            <person name="Ruiz J.C."/>
            <person name="de Andrade N.C."/>
            <person name="Paes H.C."/>
            <person name="Nicola A.M."/>
            <person name="Albuquerque P."/>
            <person name="Gerber A.L."/>
            <person name="Martins V.P."/>
            <person name="Peconick L.D."/>
            <person name="Neto A.V."/>
            <person name="Chaucanez C.B."/>
            <person name="Silva P.A."/>
            <person name="Cunha O.L."/>
            <person name="de Oliveira F.F."/>
            <person name="dos Santos T.C."/>
            <person name="Barros A.L."/>
            <person name="Soares M.A."/>
            <person name="de Oliveira L.M."/>
            <person name="Marini M.M."/>
            <person name="Villalobos-Duno H."/>
            <person name="Cunha M.M."/>
            <person name="de Hoog S."/>
            <person name="da Silveira J.F."/>
            <person name="Henrissat B."/>
            <person name="Nino-Vega G.A."/>
            <person name="Cisalpino P.S."/>
            <person name="Mora-Montes H.M."/>
            <person name="Almeida S.R."/>
            <person name="Stajich J.E."/>
            <person name="Lopes-Bezerra L.M."/>
            <person name="Vasconcelos A.T."/>
            <person name="Felipe M.S."/>
        </authorList>
    </citation>
    <scope>NUCLEOTIDE SEQUENCE [LARGE SCALE GENOMIC DNA]</scope>
    <source>
        <strain evidence="2 3">1099-18</strain>
    </source>
</reference>
<feature type="compositionally biased region" description="Basic and acidic residues" evidence="1">
    <location>
        <begin position="21"/>
        <end position="50"/>
    </location>
</feature>
<evidence type="ECO:0000313" key="3">
    <source>
        <dbReference type="Proteomes" id="UP000033710"/>
    </source>
</evidence>
<dbReference type="AlphaFoldDB" id="A0A0F2M7K8"/>
<proteinExistence type="predicted"/>
<dbReference type="Proteomes" id="UP000033710">
    <property type="component" value="Unassembled WGS sequence"/>
</dbReference>
<dbReference type="GeneID" id="27672419"/>
<evidence type="ECO:0000313" key="2">
    <source>
        <dbReference type="EMBL" id="KJR85622.1"/>
    </source>
</evidence>
<dbReference type="KEGG" id="ssck:SPSK_10903"/>
<dbReference type="EMBL" id="AXCR01000007">
    <property type="protein sequence ID" value="KJR85622.1"/>
    <property type="molecule type" value="Genomic_DNA"/>
</dbReference>
<accession>A0A0F2M7K8</accession>
<protein>
    <submittedName>
        <fullName evidence="2">Uncharacterized protein</fullName>
    </submittedName>
</protein>
<evidence type="ECO:0000256" key="1">
    <source>
        <dbReference type="SAM" id="MobiDB-lite"/>
    </source>
</evidence>
<dbReference type="VEuPathDB" id="FungiDB:SPSK_10903"/>
<gene>
    <name evidence="2" type="ORF">SPSK_10903</name>
</gene>
<feature type="region of interest" description="Disordered" evidence="1">
    <location>
        <begin position="127"/>
        <end position="153"/>
    </location>
</feature>
<reference evidence="2 3" key="2">
    <citation type="journal article" date="2015" name="Eukaryot. Cell">
        <title>Asexual propagation of a virulent clone complex in a human and feline outbreak of sporotrichosis.</title>
        <authorList>
            <person name="Teixeira Mde M."/>
            <person name="Rodrigues A.M."/>
            <person name="Tsui C.K."/>
            <person name="de Almeida L.G."/>
            <person name="Van Diepeningen A.D."/>
            <person name="van den Ende B.G."/>
            <person name="Fernandes G.F."/>
            <person name="Kano R."/>
            <person name="Hamelin R.C."/>
            <person name="Lopes-Bezerra L.M."/>
            <person name="Vasconcelos A.T."/>
            <person name="de Hoog S."/>
            <person name="de Camargo Z.P."/>
            <person name="Felipe M.S."/>
        </authorList>
    </citation>
    <scope>NUCLEOTIDE SEQUENCE [LARGE SCALE GENOMIC DNA]</scope>
    <source>
        <strain evidence="2 3">1099-18</strain>
    </source>
</reference>
<organism evidence="2 3">
    <name type="scientific">Sporothrix schenckii 1099-18</name>
    <dbReference type="NCBI Taxonomy" id="1397361"/>
    <lineage>
        <taxon>Eukaryota</taxon>
        <taxon>Fungi</taxon>
        <taxon>Dikarya</taxon>
        <taxon>Ascomycota</taxon>
        <taxon>Pezizomycotina</taxon>
        <taxon>Sordariomycetes</taxon>
        <taxon>Sordariomycetidae</taxon>
        <taxon>Ophiostomatales</taxon>
        <taxon>Ophiostomataceae</taxon>
        <taxon>Sporothrix</taxon>
    </lineage>
</organism>
<name>A0A0F2M7K8_SPOSC</name>
<sequence>MTHCHPGPSSLSSQPFSGKLDQPDTPRDAKPHSSMPETRHTGTADGKKNSTEGAFARKQFAEDKTDDAPGQTRCAPVVAVVELECHRNGALGHQFMVSRWDTTDCGELQRRRGSEAVTKGWRSLSRTRDKLDEKDKTRAERNYQRVDEQAGPP</sequence>
<dbReference type="RefSeq" id="XP_016588298.1">
    <property type="nucleotide sequence ID" value="XM_016737142.1"/>
</dbReference>
<feature type="region of interest" description="Disordered" evidence="1">
    <location>
        <begin position="1"/>
        <end position="71"/>
    </location>
</feature>
<comment type="caution">
    <text evidence="2">The sequence shown here is derived from an EMBL/GenBank/DDBJ whole genome shotgun (WGS) entry which is preliminary data.</text>
</comment>